<dbReference type="EMBL" id="VBRY01000009">
    <property type="protein sequence ID" value="TLS66517.1"/>
    <property type="molecule type" value="Genomic_DNA"/>
</dbReference>
<dbReference type="InterPro" id="IPR036457">
    <property type="entry name" value="PPM-type-like_dom_sf"/>
</dbReference>
<dbReference type="Pfam" id="PF13672">
    <property type="entry name" value="PP2C_2"/>
    <property type="match status" value="1"/>
</dbReference>
<dbReference type="InterPro" id="IPR001932">
    <property type="entry name" value="PPM-type_phosphatase-like_dom"/>
</dbReference>
<feature type="domain" description="PPM-type phosphatase" evidence="1">
    <location>
        <begin position="5"/>
        <end position="252"/>
    </location>
</feature>
<dbReference type="NCBIfam" id="NF033484">
    <property type="entry name" value="Stp1_PP2C_phos"/>
    <property type="match status" value="1"/>
</dbReference>
<protein>
    <submittedName>
        <fullName evidence="2">Stp1/IreP family PP2C-type Ser/Thr phosphatase</fullName>
    </submittedName>
</protein>
<dbReference type="SMART" id="SM00331">
    <property type="entry name" value="PP2C_SIG"/>
    <property type="match status" value="1"/>
</dbReference>
<dbReference type="PANTHER" id="PTHR47992">
    <property type="entry name" value="PROTEIN PHOSPHATASE"/>
    <property type="match status" value="1"/>
</dbReference>
<proteinExistence type="predicted"/>
<dbReference type="CDD" id="cd00143">
    <property type="entry name" value="PP2Cc"/>
    <property type="match status" value="1"/>
</dbReference>
<gene>
    <name evidence="2" type="ORF">FEF65_10150</name>
</gene>
<evidence type="ECO:0000313" key="3">
    <source>
        <dbReference type="Proteomes" id="UP000306585"/>
    </source>
</evidence>
<dbReference type="InterPro" id="IPR015655">
    <property type="entry name" value="PP2C"/>
</dbReference>
<comment type="caution">
    <text evidence="2">The sequence shown here is derived from an EMBL/GenBank/DDBJ whole genome shotgun (WGS) entry which is preliminary data.</text>
</comment>
<reference evidence="2 3" key="1">
    <citation type="journal article" date="2019" name="Appl. Environ. Microbiol.">
        <title>Environmental Evidence and Genomic Insight of Iron-oxidizing Bacteria Preference Towards More Corrosion Resistant Stainless Steel at Higher Salinities.</title>
        <authorList>
            <person name="Garrison C.E."/>
            <person name="Price K.A."/>
            <person name="Field E.K."/>
        </authorList>
    </citation>
    <scope>NUCLEOTIDE SEQUENCE [LARGE SCALE GENOMIC DNA]</scope>
    <source>
        <strain evidence="2 3">P3</strain>
    </source>
</reference>
<sequence length="267" mass="28687">MTSLEMYAATDVGMRRNHNEDCVKITPSHGIAVLADGMGGYNAGEVASAMAVDLISEQVREKVLSIPKAAIDRATGFTGESILLRQAIIDANDAIYQKAQSDRQCAGMGTTVLAALFYADRITAAHVGDSRMYRLRGGILSHVTEDHSLIHEQVRRGLVTAADARNSMIKNLVTRALGIEAGVEPDIVEDMVQPGDIYLMCSDGVTDVVADELIQQTMSRYSKQLAEGAGKLIQLANDAGGPDNISVILIRADAEQKRGLFSRLLGK</sequence>
<evidence type="ECO:0000259" key="1">
    <source>
        <dbReference type="PROSITE" id="PS51746"/>
    </source>
</evidence>
<name>A0A5R9GQG9_9PROT</name>
<accession>A0A5R9GQG9</accession>
<evidence type="ECO:0000313" key="2">
    <source>
        <dbReference type="EMBL" id="TLS66517.1"/>
    </source>
</evidence>
<dbReference type="GO" id="GO:0004722">
    <property type="term" value="F:protein serine/threonine phosphatase activity"/>
    <property type="evidence" value="ECO:0007669"/>
    <property type="project" value="InterPro"/>
</dbReference>
<organism evidence="2 3">
    <name type="scientific">Mariprofundus erugo</name>
    <dbReference type="NCBI Taxonomy" id="2528639"/>
    <lineage>
        <taxon>Bacteria</taxon>
        <taxon>Pseudomonadati</taxon>
        <taxon>Pseudomonadota</taxon>
        <taxon>Candidatius Mariprofundia</taxon>
        <taxon>Mariprofundales</taxon>
        <taxon>Mariprofundaceae</taxon>
        <taxon>Mariprofundus</taxon>
    </lineage>
</organism>
<dbReference type="AlphaFoldDB" id="A0A5R9GQG9"/>
<dbReference type="Proteomes" id="UP000306585">
    <property type="component" value="Unassembled WGS sequence"/>
</dbReference>
<dbReference type="Gene3D" id="3.60.40.10">
    <property type="entry name" value="PPM-type phosphatase domain"/>
    <property type="match status" value="1"/>
</dbReference>
<dbReference type="RefSeq" id="WP_138239697.1">
    <property type="nucleotide sequence ID" value="NZ_VBRY01000009.1"/>
</dbReference>
<dbReference type="PROSITE" id="PS51746">
    <property type="entry name" value="PPM_2"/>
    <property type="match status" value="1"/>
</dbReference>
<dbReference type="SMART" id="SM00332">
    <property type="entry name" value="PP2Cc"/>
    <property type="match status" value="1"/>
</dbReference>
<keyword evidence="3" id="KW-1185">Reference proteome</keyword>
<dbReference type="SUPFAM" id="SSF81606">
    <property type="entry name" value="PP2C-like"/>
    <property type="match status" value="1"/>
</dbReference>